<protein>
    <recommendedName>
        <fullName evidence="10">L-threonylcarbamoyladenylate synthase</fullName>
        <ecNumber evidence="3">2.7.7.87</ecNumber>
    </recommendedName>
    <alternativeName>
        <fullName evidence="10">L-threonylcarbamoyladenylate synthase</fullName>
    </alternativeName>
</protein>
<dbReference type="InterPro" id="IPR006070">
    <property type="entry name" value="Sua5-like_dom"/>
</dbReference>
<dbReference type="EC" id="2.7.7.87" evidence="3"/>
<dbReference type="GO" id="GO:0000049">
    <property type="term" value="F:tRNA binding"/>
    <property type="evidence" value="ECO:0007669"/>
    <property type="project" value="TreeGrafter"/>
</dbReference>
<dbReference type="AlphaFoldDB" id="A0A3B1CSZ4"/>
<dbReference type="GO" id="GO:0005524">
    <property type="term" value="F:ATP binding"/>
    <property type="evidence" value="ECO:0007669"/>
    <property type="project" value="UniProtKB-KW"/>
</dbReference>
<dbReference type="GO" id="GO:0061710">
    <property type="term" value="F:L-threonylcarbamoyladenylate synthase"/>
    <property type="evidence" value="ECO:0007669"/>
    <property type="project" value="UniProtKB-EC"/>
</dbReference>
<comment type="subcellular location">
    <subcellularLocation>
        <location evidence="1">Cytoplasm</location>
    </subcellularLocation>
</comment>
<evidence type="ECO:0000256" key="8">
    <source>
        <dbReference type="ARBA" id="ARBA00022741"/>
    </source>
</evidence>
<keyword evidence="9" id="KW-0067">ATP-binding</keyword>
<sequence>MEYLKLSRTNEEELIQRAIDVLNRGGVVAFPTETFYALGAMYDKEEALERLYELKRRPFEKAVPVMIGSAEQVFLIATDVPEEANRLMEKYWPGPLTIVLKAGEGLSRYLTAGTDKVAVRIPGESFALGLVRKADFPITATSANPSGVPPAEDAQAVLKYFGETLDLIIDGGQTPGGAPSTIIEIVKAEVKLLRKGGIRKITLD</sequence>
<comment type="catalytic activity">
    <reaction evidence="11">
        <text>L-threonine + hydrogencarbonate + ATP = L-threonylcarbamoyladenylate + diphosphate + H2O</text>
        <dbReference type="Rhea" id="RHEA:36407"/>
        <dbReference type="ChEBI" id="CHEBI:15377"/>
        <dbReference type="ChEBI" id="CHEBI:17544"/>
        <dbReference type="ChEBI" id="CHEBI:30616"/>
        <dbReference type="ChEBI" id="CHEBI:33019"/>
        <dbReference type="ChEBI" id="CHEBI:57926"/>
        <dbReference type="ChEBI" id="CHEBI:73682"/>
        <dbReference type="EC" id="2.7.7.87"/>
    </reaction>
</comment>
<dbReference type="GO" id="GO:0006450">
    <property type="term" value="P:regulation of translational fidelity"/>
    <property type="evidence" value="ECO:0007669"/>
    <property type="project" value="TreeGrafter"/>
</dbReference>
<dbReference type="PANTHER" id="PTHR17490">
    <property type="entry name" value="SUA5"/>
    <property type="match status" value="1"/>
</dbReference>
<keyword evidence="7 13" id="KW-0548">Nucleotidyltransferase</keyword>
<gene>
    <name evidence="13" type="ORF">MNBD_NITROSPIRAE03-857</name>
</gene>
<evidence type="ECO:0000256" key="4">
    <source>
        <dbReference type="ARBA" id="ARBA00022490"/>
    </source>
</evidence>
<evidence type="ECO:0000256" key="2">
    <source>
        <dbReference type="ARBA" id="ARBA00007663"/>
    </source>
</evidence>
<dbReference type="Gene3D" id="3.90.870.10">
    <property type="entry name" value="DHBP synthase"/>
    <property type="match status" value="1"/>
</dbReference>
<reference evidence="13" key="1">
    <citation type="submission" date="2018-06" db="EMBL/GenBank/DDBJ databases">
        <authorList>
            <person name="Zhirakovskaya E."/>
        </authorList>
    </citation>
    <scope>NUCLEOTIDE SEQUENCE</scope>
</reference>
<name>A0A3B1CSZ4_9ZZZZ</name>
<keyword evidence="6" id="KW-0819">tRNA processing</keyword>
<keyword evidence="5 13" id="KW-0808">Transferase</keyword>
<keyword evidence="4" id="KW-0963">Cytoplasm</keyword>
<evidence type="ECO:0000256" key="6">
    <source>
        <dbReference type="ARBA" id="ARBA00022694"/>
    </source>
</evidence>
<dbReference type="EMBL" id="UOGI01000056">
    <property type="protein sequence ID" value="VAX29621.1"/>
    <property type="molecule type" value="Genomic_DNA"/>
</dbReference>
<dbReference type="SUPFAM" id="SSF55821">
    <property type="entry name" value="YrdC/RibB"/>
    <property type="match status" value="1"/>
</dbReference>
<organism evidence="13">
    <name type="scientific">hydrothermal vent metagenome</name>
    <dbReference type="NCBI Taxonomy" id="652676"/>
    <lineage>
        <taxon>unclassified sequences</taxon>
        <taxon>metagenomes</taxon>
        <taxon>ecological metagenomes</taxon>
    </lineage>
</organism>
<dbReference type="NCBIfam" id="TIGR00057">
    <property type="entry name" value="L-threonylcarbamoyladenylate synthase"/>
    <property type="match status" value="1"/>
</dbReference>
<dbReference type="InterPro" id="IPR050156">
    <property type="entry name" value="TC-AMP_synthase_SUA5"/>
</dbReference>
<feature type="domain" description="YrdC-like" evidence="12">
    <location>
        <begin position="12"/>
        <end position="198"/>
    </location>
</feature>
<evidence type="ECO:0000256" key="7">
    <source>
        <dbReference type="ARBA" id="ARBA00022695"/>
    </source>
</evidence>
<evidence type="ECO:0000259" key="12">
    <source>
        <dbReference type="PROSITE" id="PS51163"/>
    </source>
</evidence>
<dbReference type="PROSITE" id="PS51163">
    <property type="entry name" value="YRDC"/>
    <property type="match status" value="1"/>
</dbReference>
<dbReference type="InterPro" id="IPR017945">
    <property type="entry name" value="DHBP_synth_RibB-like_a/b_dom"/>
</dbReference>
<evidence type="ECO:0000256" key="3">
    <source>
        <dbReference type="ARBA" id="ARBA00012584"/>
    </source>
</evidence>
<dbReference type="PANTHER" id="PTHR17490:SF16">
    <property type="entry name" value="THREONYLCARBAMOYL-AMP SYNTHASE"/>
    <property type="match status" value="1"/>
</dbReference>
<dbReference type="GO" id="GO:0003725">
    <property type="term" value="F:double-stranded RNA binding"/>
    <property type="evidence" value="ECO:0007669"/>
    <property type="project" value="InterPro"/>
</dbReference>
<evidence type="ECO:0000256" key="9">
    <source>
        <dbReference type="ARBA" id="ARBA00022840"/>
    </source>
</evidence>
<keyword evidence="8" id="KW-0547">Nucleotide-binding</keyword>
<evidence type="ECO:0000256" key="10">
    <source>
        <dbReference type="ARBA" id="ARBA00029774"/>
    </source>
</evidence>
<proteinExistence type="inferred from homology"/>
<evidence type="ECO:0000256" key="11">
    <source>
        <dbReference type="ARBA" id="ARBA00048366"/>
    </source>
</evidence>
<accession>A0A3B1CSZ4</accession>
<comment type="similarity">
    <text evidence="2">Belongs to the SUA5 family.</text>
</comment>
<dbReference type="GO" id="GO:0008033">
    <property type="term" value="P:tRNA processing"/>
    <property type="evidence" value="ECO:0007669"/>
    <property type="project" value="UniProtKB-KW"/>
</dbReference>
<evidence type="ECO:0000256" key="1">
    <source>
        <dbReference type="ARBA" id="ARBA00004496"/>
    </source>
</evidence>
<evidence type="ECO:0000313" key="13">
    <source>
        <dbReference type="EMBL" id="VAX29621.1"/>
    </source>
</evidence>
<dbReference type="GO" id="GO:0005737">
    <property type="term" value="C:cytoplasm"/>
    <property type="evidence" value="ECO:0007669"/>
    <property type="project" value="UniProtKB-SubCell"/>
</dbReference>
<dbReference type="Pfam" id="PF01300">
    <property type="entry name" value="Sua5_yciO_yrdC"/>
    <property type="match status" value="1"/>
</dbReference>
<evidence type="ECO:0000256" key="5">
    <source>
        <dbReference type="ARBA" id="ARBA00022679"/>
    </source>
</evidence>